<dbReference type="NCBIfam" id="TIGR00229">
    <property type="entry name" value="sensory_box"/>
    <property type="match status" value="1"/>
</dbReference>
<dbReference type="InterPro" id="IPR000160">
    <property type="entry name" value="GGDEF_dom"/>
</dbReference>
<dbReference type="PANTHER" id="PTHR44757">
    <property type="entry name" value="DIGUANYLATE CYCLASE DGCP"/>
    <property type="match status" value="1"/>
</dbReference>
<dbReference type="Pfam" id="PF00563">
    <property type="entry name" value="EAL"/>
    <property type="match status" value="1"/>
</dbReference>
<organism evidence="4 5">
    <name type="scientific">Methylobacterium adhaesivum</name>
    <dbReference type="NCBI Taxonomy" id="333297"/>
    <lineage>
        <taxon>Bacteria</taxon>
        <taxon>Pseudomonadati</taxon>
        <taxon>Pseudomonadota</taxon>
        <taxon>Alphaproteobacteria</taxon>
        <taxon>Hyphomicrobiales</taxon>
        <taxon>Methylobacteriaceae</taxon>
        <taxon>Methylobacterium</taxon>
    </lineage>
</organism>
<dbReference type="SMART" id="SM00267">
    <property type="entry name" value="GGDEF"/>
    <property type="match status" value="1"/>
</dbReference>
<dbReference type="InterPro" id="IPR001633">
    <property type="entry name" value="EAL_dom"/>
</dbReference>
<dbReference type="SUPFAM" id="SSF55785">
    <property type="entry name" value="PYP-like sensor domain (PAS domain)"/>
    <property type="match status" value="1"/>
</dbReference>
<dbReference type="RefSeq" id="WP_238223285.1">
    <property type="nucleotide sequence ID" value="NZ_BPQD01000006.1"/>
</dbReference>
<sequence length="689" mass="73337">MPVNASSGLGCPPDAVPAIACDGESAPGLARITALAAACLGMPMAWLALGTGRTRVVRAVHGFAGGEPGDAAGGFRACVPLIGAGERRLGELWIGDRRARGDLDPSLGARLEDFARLAAERLDHAERSRVDTLLRGFAEAAVYALMTVETGGTITFANTAAEALFGYAPGTMIGQDVGIVVPASARAAYAKRLARFAAGQPSILAGRVFQLTARHRDGSAVPLEMSLSLWSTNGTVELGLTMRDISEWHARDAQLVRMAHHDNLTGLLNRARFNDRLRAALTEAPATVMLLDLDGFKEVNDSLGHATGDALLQSVAVRLPTCVAPDMTVARLGGDEFAILLPACGDPIRAAATATGILDAFQATFHVCGHTFHVGLSVGIAVGRFPESDAETLIADADLALYQAKRDGRRCCRLFEPAMRSAVLARRTLHDELSHALEAGEFVLHYQPQVAFATGQVVGAEALLRWRHPARGLLLPGAFLCSLEAHPMAAAIGRWIIEEACRQAAQWRAAGLPPIRVAVNLFAAQLQSGTLAQDVTRSLARYRLPTSALELEVTERIALQAEDAILEPIRALHAEGVAVAFDDFGTGYASLSSLKRFPLTRLKIDRSFVRDVLTDRHDAEIIRAILLMAQSFGLEVIAEGIEGADQETVLRTMGCHEGQGYLYGRAVPPAALAALIRARTAPEARAIVA</sequence>
<dbReference type="Pfam" id="PF13426">
    <property type="entry name" value="PAS_9"/>
    <property type="match status" value="1"/>
</dbReference>
<dbReference type="Proteomes" id="UP001224644">
    <property type="component" value="Unassembled WGS sequence"/>
</dbReference>
<dbReference type="PANTHER" id="PTHR44757:SF2">
    <property type="entry name" value="BIOFILM ARCHITECTURE MAINTENANCE PROTEIN MBAA"/>
    <property type="match status" value="1"/>
</dbReference>
<proteinExistence type="predicted"/>
<evidence type="ECO:0000259" key="2">
    <source>
        <dbReference type="PROSITE" id="PS50883"/>
    </source>
</evidence>
<dbReference type="PROSITE" id="PS50887">
    <property type="entry name" value="GGDEF"/>
    <property type="match status" value="1"/>
</dbReference>
<dbReference type="NCBIfam" id="TIGR00254">
    <property type="entry name" value="GGDEF"/>
    <property type="match status" value="1"/>
</dbReference>
<feature type="domain" description="PAS" evidence="1">
    <location>
        <begin position="130"/>
        <end position="175"/>
    </location>
</feature>
<dbReference type="SUPFAM" id="SSF141868">
    <property type="entry name" value="EAL domain-like"/>
    <property type="match status" value="1"/>
</dbReference>
<evidence type="ECO:0000313" key="4">
    <source>
        <dbReference type="EMBL" id="MDN3592525.1"/>
    </source>
</evidence>
<gene>
    <name evidence="4" type="ORF">QWZ12_18190</name>
</gene>
<dbReference type="Gene3D" id="3.30.70.270">
    <property type="match status" value="1"/>
</dbReference>
<dbReference type="InterPro" id="IPR000014">
    <property type="entry name" value="PAS"/>
</dbReference>
<reference evidence="5" key="1">
    <citation type="journal article" date="2019" name="Int. J. Syst. Evol. Microbiol.">
        <title>The Global Catalogue of Microorganisms (GCM) 10K type strain sequencing project: providing services to taxonomists for standard genome sequencing and annotation.</title>
        <authorList>
            <consortium name="The Broad Institute Genomics Platform"/>
            <consortium name="The Broad Institute Genome Sequencing Center for Infectious Disease"/>
            <person name="Wu L."/>
            <person name="Ma J."/>
        </authorList>
    </citation>
    <scope>NUCLEOTIDE SEQUENCE [LARGE SCALE GENOMIC DNA]</scope>
    <source>
        <strain evidence="5">CECT 7069</strain>
    </source>
</reference>
<dbReference type="CDD" id="cd01948">
    <property type="entry name" value="EAL"/>
    <property type="match status" value="1"/>
</dbReference>
<dbReference type="InterPro" id="IPR035965">
    <property type="entry name" value="PAS-like_dom_sf"/>
</dbReference>
<dbReference type="Gene3D" id="3.20.20.450">
    <property type="entry name" value="EAL domain"/>
    <property type="match status" value="1"/>
</dbReference>
<name>A0ABT8BLF6_9HYPH</name>
<evidence type="ECO:0000259" key="1">
    <source>
        <dbReference type="PROSITE" id="PS50112"/>
    </source>
</evidence>
<dbReference type="Gene3D" id="3.30.450.20">
    <property type="entry name" value="PAS domain"/>
    <property type="match status" value="1"/>
</dbReference>
<dbReference type="InterPro" id="IPR029787">
    <property type="entry name" value="Nucleotide_cyclase"/>
</dbReference>
<feature type="domain" description="GGDEF" evidence="3">
    <location>
        <begin position="284"/>
        <end position="417"/>
    </location>
</feature>
<dbReference type="SUPFAM" id="SSF55073">
    <property type="entry name" value="Nucleotide cyclase"/>
    <property type="match status" value="1"/>
</dbReference>
<dbReference type="InterPro" id="IPR043128">
    <property type="entry name" value="Rev_trsase/Diguanyl_cyclase"/>
</dbReference>
<dbReference type="PROSITE" id="PS50883">
    <property type="entry name" value="EAL"/>
    <property type="match status" value="1"/>
</dbReference>
<feature type="domain" description="EAL" evidence="2">
    <location>
        <begin position="426"/>
        <end position="680"/>
    </location>
</feature>
<evidence type="ECO:0000313" key="5">
    <source>
        <dbReference type="Proteomes" id="UP001224644"/>
    </source>
</evidence>
<dbReference type="PROSITE" id="PS50112">
    <property type="entry name" value="PAS"/>
    <property type="match status" value="1"/>
</dbReference>
<keyword evidence="5" id="KW-1185">Reference proteome</keyword>
<dbReference type="CDD" id="cd01949">
    <property type="entry name" value="GGDEF"/>
    <property type="match status" value="1"/>
</dbReference>
<dbReference type="InterPro" id="IPR052155">
    <property type="entry name" value="Biofilm_reg_signaling"/>
</dbReference>
<dbReference type="CDD" id="cd00130">
    <property type="entry name" value="PAS"/>
    <property type="match status" value="1"/>
</dbReference>
<accession>A0ABT8BLF6</accession>
<dbReference type="SMART" id="SM00052">
    <property type="entry name" value="EAL"/>
    <property type="match status" value="1"/>
</dbReference>
<dbReference type="Pfam" id="PF00990">
    <property type="entry name" value="GGDEF"/>
    <property type="match status" value="1"/>
</dbReference>
<protein>
    <submittedName>
        <fullName evidence="4">EAL domain-containing protein</fullName>
    </submittedName>
</protein>
<dbReference type="SMART" id="SM00091">
    <property type="entry name" value="PAS"/>
    <property type="match status" value="1"/>
</dbReference>
<evidence type="ECO:0000259" key="3">
    <source>
        <dbReference type="PROSITE" id="PS50887"/>
    </source>
</evidence>
<comment type="caution">
    <text evidence="4">The sequence shown here is derived from an EMBL/GenBank/DDBJ whole genome shotgun (WGS) entry which is preliminary data.</text>
</comment>
<dbReference type="InterPro" id="IPR035919">
    <property type="entry name" value="EAL_sf"/>
</dbReference>
<dbReference type="EMBL" id="JAUFPX010000017">
    <property type="protein sequence ID" value="MDN3592525.1"/>
    <property type="molecule type" value="Genomic_DNA"/>
</dbReference>